<dbReference type="Proteomes" id="UP001165275">
    <property type="component" value="Unassembled WGS sequence"/>
</dbReference>
<gene>
    <name evidence="2" type="ORF">KAJ71_20265</name>
</gene>
<dbReference type="RefSeq" id="WP_248947333.1">
    <property type="nucleotide sequence ID" value="NZ_CBCSGY010000016.1"/>
</dbReference>
<organism evidence="2 3">
    <name type="scientific">Serratia silvae</name>
    <dbReference type="NCBI Taxonomy" id="2824122"/>
    <lineage>
        <taxon>Bacteria</taxon>
        <taxon>Pseudomonadati</taxon>
        <taxon>Pseudomonadota</taxon>
        <taxon>Gammaproteobacteria</taxon>
        <taxon>Enterobacterales</taxon>
        <taxon>Yersiniaceae</taxon>
        <taxon>Serratia</taxon>
    </lineage>
</organism>
<proteinExistence type="predicted"/>
<comment type="caution">
    <text evidence="2">The sequence shown here is derived from an EMBL/GenBank/DDBJ whole genome shotgun (WGS) entry which is preliminary data.</text>
</comment>
<keyword evidence="3" id="KW-1185">Reference proteome</keyword>
<name>A0ABT0KID8_9GAMM</name>
<accession>A0ABT0KID8</accession>
<evidence type="ECO:0000313" key="2">
    <source>
        <dbReference type="EMBL" id="MCL1031333.1"/>
    </source>
</evidence>
<feature type="region of interest" description="Disordered" evidence="1">
    <location>
        <begin position="265"/>
        <end position="290"/>
    </location>
</feature>
<dbReference type="EMBL" id="JAGQDC010000021">
    <property type="protein sequence ID" value="MCL1031333.1"/>
    <property type="molecule type" value="Genomic_DNA"/>
</dbReference>
<sequence>MDKSKAVWTNEKSDEAIMRLMTDCGMPENTTLYRAFKQLENEIVQSAWAALAEQDERTIACVNAFAGIDTERIAGKSLGEFLAGEVRLNKAEAKPDGSFGFSFSGFAVRLMAGAFAEQFKASGAINYLELTFKHDDVGPMTVTMQRVEGLTPVQKLAAAEQRAEAAELRILKAINQRWCPDVDPITGRKLFMWLNHPDLGYVPTYGGPYDSYTLAERDNAGGFSVHRYDHDRGAWVEDECVCVQVVEEWLPSDQVELDEYVKENAPGAERSADPGLQHPIITSPDTDPRRGDFKCESTGEFYRTQMGSVPGREFMLYRNEAESLYLGLRDALCSTAKEA</sequence>
<evidence type="ECO:0000313" key="3">
    <source>
        <dbReference type="Proteomes" id="UP001165275"/>
    </source>
</evidence>
<protein>
    <submittedName>
        <fullName evidence="2">Uncharacterized protein</fullName>
    </submittedName>
</protein>
<evidence type="ECO:0000256" key="1">
    <source>
        <dbReference type="SAM" id="MobiDB-lite"/>
    </source>
</evidence>
<reference evidence="2" key="1">
    <citation type="submission" date="2021-04" db="EMBL/GenBank/DDBJ databases">
        <title>Genome sequence of Serratia sp. arafor3.</title>
        <authorList>
            <person name="Besaury L."/>
        </authorList>
    </citation>
    <scope>NUCLEOTIDE SEQUENCE</scope>
    <source>
        <strain evidence="2">Arafor3</strain>
    </source>
</reference>